<dbReference type="InterPro" id="IPR031303">
    <property type="entry name" value="C5_meth_CS"/>
</dbReference>
<dbReference type="GO" id="GO:0003886">
    <property type="term" value="F:DNA (cytosine-5-)-methyltransferase activity"/>
    <property type="evidence" value="ECO:0007669"/>
    <property type="project" value="UniProtKB-EC"/>
</dbReference>
<dbReference type="SUPFAM" id="SSF53335">
    <property type="entry name" value="S-adenosyl-L-methionine-dependent methyltransferases"/>
    <property type="match status" value="1"/>
</dbReference>
<dbReference type="PANTHER" id="PTHR10629">
    <property type="entry name" value="CYTOSINE-SPECIFIC METHYLTRANSFERASE"/>
    <property type="match status" value="1"/>
</dbReference>
<dbReference type="InterPro" id="IPR001525">
    <property type="entry name" value="C5_MeTfrase"/>
</dbReference>
<feature type="active site" evidence="6">
    <location>
        <position position="71"/>
    </location>
</feature>
<dbReference type="Proteomes" id="UP001589890">
    <property type="component" value="Unassembled WGS sequence"/>
</dbReference>
<organism evidence="7 8">
    <name type="scientific">Kribbella deserti</name>
    <dbReference type="NCBI Taxonomy" id="1926257"/>
    <lineage>
        <taxon>Bacteria</taxon>
        <taxon>Bacillati</taxon>
        <taxon>Actinomycetota</taxon>
        <taxon>Actinomycetes</taxon>
        <taxon>Propionibacteriales</taxon>
        <taxon>Kribbellaceae</taxon>
        <taxon>Kribbella</taxon>
    </lineage>
</organism>
<dbReference type="RefSeq" id="WP_380044496.1">
    <property type="nucleotide sequence ID" value="NZ_JBHLTC010000006.1"/>
</dbReference>
<evidence type="ECO:0000256" key="4">
    <source>
        <dbReference type="ARBA" id="ARBA00022691"/>
    </source>
</evidence>
<comment type="similarity">
    <text evidence="6">Belongs to the class I-like SAM-binding methyltransferase superfamily. C5-methyltransferase family.</text>
</comment>
<sequence length="373" mass="40492">MTHDTVDLFAGPGGWDVAARVLGLRTVGIESDPDACCTRRAVGHDTIEGDVRHYRPADFPTATGLIASPPCQTFSMAGKGAGRKALDAVLSLMSAMARRELIDLSGLDDERTALVLEPLRWALEAFDLGRPYAWIALEQVPTVLPVWEEMANSLRVLGYTVATGNLQAEQYGVPQTRKRAILVARLDGAAPLPVPTHSRYYSRTPDRLDDGVSKWISMAEALSWGMTHRPYLTVAAGTAAGGQDPQMVGGSGARATIASERAAGRWIEKARSGERWQYVNGTHGKPGRRDLVQPAPTIYFGQRLNTVTWQDAGLPEDDRASSRLRVSVQEAAVLQSFPADYPWCGSRTKQFQQVGNAIPPELARAILAAVVYT</sequence>
<dbReference type="Gene3D" id="3.90.120.10">
    <property type="entry name" value="DNA Methylase, subunit A, domain 2"/>
    <property type="match status" value="1"/>
</dbReference>
<dbReference type="InterPro" id="IPR050390">
    <property type="entry name" value="C5-Methyltransferase"/>
</dbReference>
<evidence type="ECO:0000256" key="2">
    <source>
        <dbReference type="ARBA" id="ARBA00022603"/>
    </source>
</evidence>
<accession>A0ABV6QIH3</accession>
<protein>
    <recommendedName>
        <fullName evidence="1">DNA (cytosine-5-)-methyltransferase</fullName>
        <ecNumber evidence="1">2.1.1.37</ecNumber>
    </recommendedName>
</protein>
<name>A0ABV6QIH3_9ACTN</name>
<proteinExistence type="inferred from homology"/>
<dbReference type="EMBL" id="JBHLTC010000006">
    <property type="protein sequence ID" value="MFC0623796.1"/>
    <property type="molecule type" value="Genomic_DNA"/>
</dbReference>
<evidence type="ECO:0000313" key="7">
    <source>
        <dbReference type="EMBL" id="MFC0623796.1"/>
    </source>
</evidence>
<evidence type="ECO:0000256" key="6">
    <source>
        <dbReference type="PROSITE-ProRule" id="PRU01016"/>
    </source>
</evidence>
<comment type="caution">
    <text evidence="7">The sequence shown here is derived from an EMBL/GenBank/DDBJ whole genome shotgun (WGS) entry which is preliminary data.</text>
</comment>
<dbReference type="EC" id="2.1.1.37" evidence="1"/>
<keyword evidence="5" id="KW-0680">Restriction system</keyword>
<dbReference type="PROSITE" id="PS00095">
    <property type="entry name" value="C5_MTASE_2"/>
    <property type="match status" value="1"/>
</dbReference>
<dbReference type="Gene3D" id="3.40.50.150">
    <property type="entry name" value="Vaccinia Virus protein VP39"/>
    <property type="match status" value="1"/>
</dbReference>
<reference evidence="7 8" key="1">
    <citation type="submission" date="2024-09" db="EMBL/GenBank/DDBJ databases">
        <authorList>
            <person name="Sun Q."/>
            <person name="Mori K."/>
        </authorList>
    </citation>
    <scope>NUCLEOTIDE SEQUENCE [LARGE SCALE GENOMIC DNA]</scope>
    <source>
        <strain evidence="7 8">CGMCC 1.15906</strain>
    </source>
</reference>
<dbReference type="PANTHER" id="PTHR10629:SF52">
    <property type="entry name" value="DNA (CYTOSINE-5)-METHYLTRANSFERASE 1"/>
    <property type="match status" value="1"/>
</dbReference>
<evidence type="ECO:0000313" key="8">
    <source>
        <dbReference type="Proteomes" id="UP001589890"/>
    </source>
</evidence>
<dbReference type="PRINTS" id="PR00105">
    <property type="entry name" value="C5METTRFRASE"/>
</dbReference>
<keyword evidence="4 6" id="KW-0949">S-adenosyl-L-methionine</keyword>
<gene>
    <name evidence="7" type="ORF">ACFFGN_06965</name>
</gene>
<evidence type="ECO:0000256" key="1">
    <source>
        <dbReference type="ARBA" id="ARBA00011975"/>
    </source>
</evidence>
<evidence type="ECO:0000256" key="3">
    <source>
        <dbReference type="ARBA" id="ARBA00022679"/>
    </source>
</evidence>
<evidence type="ECO:0000256" key="5">
    <source>
        <dbReference type="ARBA" id="ARBA00022747"/>
    </source>
</evidence>
<keyword evidence="3 6" id="KW-0808">Transferase</keyword>
<dbReference type="InterPro" id="IPR029063">
    <property type="entry name" value="SAM-dependent_MTases_sf"/>
</dbReference>
<dbReference type="Pfam" id="PF00145">
    <property type="entry name" value="DNA_methylase"/>
    <property type="match status" value="1"/>
</dbReference>
<dbReference type="GO" id="GO:0032259">
    <property type="term" value="P:methylation"/>
    <property type="evidence" value="ECO:0007669"/>
    <property type="project" value="UniProtKB-KW"/>
</dbReference>
<keyword evidence="2 6" id="KW-0489">Methyltransferase</keyword>
<keyword evidence="8" id="KW-1185">Reference proteome</keyword>
<dbReference type="PROSITE" id="PS51679">
    <property type="entry name" value="SAM_MT_C5"/>
    <property type="match status" value="1"/>
</dbReference>